<comment type="caution">
    <text evidence="2">The sequence shown here is derived from an EMBL/GenBank/DDBJ whole genome shotgun (WGS) entry which is preliminary data.</text>
</comment>
<proteinExistence type="predicted"/>
<dbReference type="Pfam" id="PF13403">
    <property type="entry name" value="Hint_2"/>
    <property type="match status" value="1"/>
</dbReference>
<name>A0A251WX60_9RHOB</name>
<dbReference type="EMBL" id="MSPP01000003">
    <property type="protein sequence ID" value="OUD09069.1"/>
    <property type="molecule type" value="Genomic_DNA"/>
</dbReference>
<dbReference type="InterPro" id="IPR028992">
    <property type="entry name" value="Hedgehog/Intein_dom"/>
</dbReference>
<protein>
    <recommendedName>
        <fullName evidence="1">Hedgehog/Intein (Hint) domain-containing protein</fullName>
    </recommendedName>
</protein>
<dbReference type="SUPFAM" id="SSF51294">
    <property type="entry name" value="Hedgehog/intein (Hint) domain"/>
    <property type="match status" value="1"/>
</dbReference>
<evidence type="ECO:0000313" key="2">
    <source>
        <dbReference type="EMBL" id="OUD09069.1"/>
    </source>
</evidence>
<evidence type="ECO:0000313" key="3">
    <source>
        <dbReference type="Proteomes" id="UP000194664"/>
    </source>
</evidence>
<dbReference type="RefSeq" id="WP_165767756.1">
    <property type="nucleotide sequence ID" value="NZ_MSPP01000003.1"/>
</dbReference>
<dbReference type="Gene3D" id="2.170.16.10">
    <property type="entry name" value="Hedgehog/Intein (Hint) domain"/>
    <property type="match status" value="1"/>
</dbReference>
<dbReference type="AlphaFoldDB" id="A0A251WX60"/>
<dbReference type="InterPro" id="IPR036844">
    <property type="entry name" value="Hint_dom_sf"/>
</dbReference>
<reference evidence="2 3" key="1">
    <citation type="submission" date="2016-12" db="EMBL/GenBank/DDBJ databases">
        <title>The draft genome sequence of HSLHS2.</title>
        <authorList>
            <person name="Hu D."/>
            <person name="Wang L."/>
            <person name="Shao Z."/>
        </authorList>
    </citation>
    <scope>NUCLEOTIDE SEQUENCE [LARGE SCALE GENOMIC DNA]</scope>
    <source>
        <strain evidence="2">MCCC 1A06712</strain>
    </source>
</reference>
<sequence>MYAWNNQTWSPAEGAPEFAASLADVGNGMIAGTRVATAMGWRPIETVSVGDQVLTFDKGMQTVTAIRREHVQTSGALGGVSNWPLRVPKGALGNLEEMSLPRRQAILIESDVAEDMFGDAFTLIHVAALEGFRGIEPVRPADFIEVITLQFEEDQIVFGKGGFLFYCPPPSDILHDLLCEPKVPRYHILPKDKAEILVSVLEYEDAKHD</sequence>
<gene>
    <name evidence="2" type="ORF">BVC71_10165</name>
</gene>
<keyword evidence="3" id="KW-1185">Reference proteome</keyword>
<organism evidence="2 3">
    <name type="scientific">Marivivens niveibacter</name>
    <dbReference type="NCBI Taxonomy" id="1930667"/>
    <lineage>
        <taxon>Bacteria</taxon>
        <taxon>Pseudomonadati</taxon>
        <taxon>Pseudomonadota</taxon>
        <taxon>Alphaproteobacteria</taxon>
        <taxon>Rhodobacterales</taxon>
        <taxon>Paracoccaceae</taxon>
        <taxon>Marivivens group</taxon>
        <taxon>Marivivens</taxon>
    </lineage>
</organism>
<evidence type="ECO:0000259" key="1">
    <source>
        <dbReference type="Pfam" id="PF13403"/>
    </source>
</evidence>
<feature type="domain" description="Hedgehog/Intein (Hint)" evidence="1">
    <location>
        <begin position="30"/>
        <end position="161"/>
    </location>
</feature>
<accession>A0A251WX60</accession>
<dbReference type="Proteomes" id="UP000194664">
    <property type="component" value="Unassembled WGS sequence"/>
</dbReference>